<dbReference type="OrthoDB" id="9773381at2"/>
<dbReference type="Proteomes" id="UP000249300">
    <property type="component" value="Chromosome 1"/>
</dbReference>
<protein>
    <recommendedName>
        <fullName evidence="3">DUF4835 domain-containing protein</fullName>
    </recommendedName>
</protein>
<sequence length="304" mass="34950">MKISVSGYWLSFILFLLLPLQGLSQELNAKVSINTDALGGSVERSQYEELERKLSELLNNTRWTHGTFSPAERIECNFSLNILTRTDETKYTADLSVTARRPVFNASYVSPLFVYRDRELNFLYDPYTPIEWNPANIESNLLATLIFYTYAILTYDFDSFAPLGGNPYRSEMRQLVAAAQTKQDWNGWDAFKSDRNRYALAEALNDPVQEPVRKAWYIFHRKGLDEMVGNANRGRSNIISTIELLETVHKEKPVSPLLNIFAMTKLEELVSILSKASTSEKQDLSKRLLKLFPTEQNKIDRLKK</sequence>
<evidence type="ECO:0000313" key="1">
    <source>
        <dbReference type="EMBL" id="SQH73644.1"/>
    </source>
</evidence>
<dbReference type="AlphaFoldDB" id="A0A2X4PI63"/>
<organism evidence="1 2">
    <name type="scientific">Porphyromonas crevioricanis</name>
    <dbReference type="NCBI Taxonomy" id="393921"/>
    <lineage>
        <taxon>Bacteria</taxon>
        <taxon>Pseudomonadati</taxon>
        <taxon>Bacteroidota</taxon>
        <taxon>Bacteroidia</taxon>
        <taxon>Bacteroidales</taxon>
        <taxon>Porphyromonadaceae</taxon>
        <taxon>Porphyromonas</taxon>
    </lineage>
</organism>
<evidence type="ECO:0008006" key="3">
    <source>
        <dbReference type="Google" id="ProtNLM"/>
    </source>
</evidence>
<dbReference type="KEGG" id="pcre:NCTC12858_01508"/>
<reference evidence="1 2" key="1">
    <citation type="submission" date="2018-06" db="EMBL/GenBank/DDBJ databases">
        <authorList>
            <consortium name="Pathogen Informatics"/>
            <person name="Doyle S."/>
        </authorList>
    </citation>
    <scope>NUCLEOTIDE SEQUENCE [LARGE SCALE GENOMIC DNA]</scope>
    <source>
        <strain evidence="1 2">NCTC12858</strain>
    </source>
</reference>
<proteinExistence type="predicted"/>
<evidence type="ECO:0000313" key="2">
    <source>
        <dbReference type="Proteomes" id="UP000249300"/>
    </source>
</evidence>
<accession>A0A2X4PI63</accession>
<dbReference type="Pfam" id="PF16119">
    <property type="entry name" value="DUF4835"/>
    <property type="match status" value="1"/>
</dbReference>
<dbReference type="RefSeq" id="WP_023937624.1">
    <property type="nucleotide sequence ID" value="NZ_FUXH01000009.1"/>
</dbReference>
<dbReference type="EMBL" id="LS483447">
    <property type="protein sequence ID" value="SQH73644.1"/>
    <property type="molecule type" value="Genomic_DNA"/>
</dbReference>
<keyword evidence="2" id="KW-1185">Reference proteome</keyword>
<gene>
    <name evidence="1" type="ORF">NCTC12858_01508</name>
</gene>
<dbReference type="InterPro" id="IPR032274">
    <property type="entry name" value="DUF4835"/>
</dbReference>
<name>A0A2X4PI63_9PORP</name>